<feature type="transmembrane region" description="Helical" evidence="2">
    <location>
        <begin position="496"/>
        <end position="515"/>
    </location>
</feature>
<feature type="compositionally biased region" description="Basic and acidic residues" evidence="1">
    <location>
        <begin position="549"/>
        <end position="560"/>
    </location>
</feature>
<protein>
    <recommendedName>
        <fullName evidence="5">Glycoprotein</fullName>
    </recommendedName>
</protein>
<gene>
    <name evidence="3" type="ORF">ALC57_14657</name>
</gene>
<dbReference type="Proteomes" id="UP000078492">
    <property type="component" value="Unassembled WGS sequence"/>
</dbReference>
<keyword evidence="2" id="KW-0812">Transmembrane</keyword>
<keyword evidence="2" id="KW-0472">Membrane</keyword>
<reference evidence="3 4" key="1">
    <citation type="submission" date="2015-09" db="EMBL/GenBank/DDBJ databases">
        <title>Trachymyrmex cornetzi WGS genome.</title>
        <authorList>
            <person name="Nygaard S."/>
            <person name="Hu H."/>
            <person name="Boomsma J."/>
            <person name="Zhang G."/>
        </authorList>
    </citation>
    <scope>NUCLEOTIDE SEQUENCE [LARGE SCALE GENOMIC DNA]</scope>
    <source>
        <strain evidence="3">Tcor2-1</strain>
        <tissue evidence="3">Whole body</tissue>
    </source>
</reference>
<keyword evidence="2" id="KW-1133">Transmembrane helix</keyword>
<feature type="transmembrane region" description="Helical" evidence="2">
    <location>
        <begin position="455"/>
        <end position="476"/>
    </location>
</feature>
<dbReference type="STRING" id="471704.A0A151IXX8"/>
<evidence type="ECO:0000313" key="4">
    <source>
        <dbReference type="Proteomes" id="UP000078492"/>
    </source>
</evidence>
<evidence type="ECO:0000256" key="2">
    <source>
        <dbReference type="SAM" id="Phobius"/>
    </source>
</evidence>
<feature type="compositionally biased region" description="Polar residues" evidence="1">
    <location>
        <begin position="538"/>
        <end position="548"/>
    </location>
</feature>
<accession>A0A151IXX8</accession>
<evidence type="ECO:0000313" key="3">
    <source>
        <dbReference type="EMBL" id="KYN13162.1"/>
    </source>
</evidence>
<feature type="region of interest" description="Disordered" evidence="1">
    <location>
        <begin position="526"/>
        <end position="560"/>
    </location>
</feature>
<evidence type="ECO:0008006" key="5">
    <source>
        <dbReference type="Google" id="ProtNLM"/>
    </source>
</evidence>
<dbReference type="Pfam" id="PF24664">
    <property type="entry name" value="Monjiviricetes_fusion"/>
    <property type="match status" value="1"/>
</dbReference>
<proteinExistence type="predicted"/>
<feature type="compositionally biased region" description="Basic and acidic residues" evidence="1">
    <location>
        <begin position="526"/>
        <end position="537"/>
    </location>
</feature>
<sequence>MHSHLSTVKNAQAEYILKITAEQCKKMHLTGIFSFDIHNYIYGLKVNQTTTRPTTFAGSANSDGRCSGAQNSDLYGAWDNVIVQGTTTITLTSYQTSINLETNQIRLKSGTICPYTDATCMDIDGGHTFWKTLPTDHCKFNHYDVLYEGYANRMVDTFFEHPQIVYSLSTQDITFALTRTGEEPVCGYTLIKTEHPKLLILETKKGESFTTKHRLSTENLDIFTYINSKFVYVEKHIRSQMNLLYRDVLKQCCTLEQQVLKGALSLTINSPDEFAYQIMKGPGYMAVISGEVVHIIKCTPVVVKIQHVKECYSELPVQKDNETYFLSPRTHILIKTGTQISCNCVIPPMFFLNDGWYRMTPTPEHSLPPTIMKPMTKPTWHYTNPGSLAASGIYSDKDLENLRDHIMFPAEKGGILNAMARGVKGEPIVSQGISLSHLLDESSIQKITENTWKKIWGNFISFGNASAAIIGIYFYIRTVKLIIDTIIHGYAIHTIYGWSLHLIGALWDSVTNLIIHLSQKPKRKEAFQEEAAEKLTTSEENPNPFKDTNNQERSTEISIE</sequence>
<name>A0A151IXX8_9HYME</name>
<evidence type="ECO:0000256" key="1">
    <source>
        <dbReference type="SAM" id="MobiDB-lite"/>
    </source>
</evidence>
<organism evidence="3 4">
    <name type="scientific">Trachymyrmex cornetzi</name>
    <dbReference type="NCBI Taxonomy" id="471704"/>
    <lineage>
        <taxon>Eukaryota</taxon>
        <taxon>Metazoa</taxon>
        <taxon>Ecdysozoa</taxon>
        <taxon>Arthropoda</taxon>
        <taxon>Hexapoda</taxon>
        <taxon>Insecta</taxon>
        <taxon>Pterygota</taxon>
        <taxon>Neoptera</taxon>
        <taxon>Endopterygota</taxon>
        <taxon>Hymenoptera</taxon>
        <taxon>Apocrita</taxon>
        <taxon>Aculeata</taxon>
        <taxon>Formicoidea</taxon>
        <taxon>Formicidae</taxon>
        <taxon>Myrmicinae</taxon>
        <taxon>Trachymyrmex</taxon>
    </lineage>
</organism>
<dbReference type="EMBL" id="KQ980789">
    <property type="protein sequence ID" value="KYN13162.1"/>
    <property type="molecule type" value="Genomic_DNA"/>
</dbReference>
<dbReference type="AlphaFoldDB" id="A0A151IXX8"/>
<keyword evidence="4" id="KW-1185">Reference proteome</keyword>